<dbReference type="InterPro" id="IPR046862">
    <property type="entry name" value="Rhomboid_2"/>
</dbReference>
<accession>A0ABV2Z439</accession>
<feature type="compositionally biased region" description="Basic residues" evidence="1">
    <location>
        <begin position="286"/>
        <end position="295"/>
    </location>
</feature>
<dbReference type="RefSeq" id="WP_245654939.1">
    <property type="nucleotide sequence ID" value="NZ_JBEZVI010000019.1"/>
</dbReference>
<feature type="region of interest" description="Disordered" evidence="1">
    <location>
        <begin position="1"/>
        <end position="35"/>
    </location>
</feature>
<reference evidence="3 4" key="1">
    <citation type="submission" date="2024-06" db="EMBL/GenBank/DDBJ databases">
        <title>The Natural Products Discovery Center: Release of the First 8490 Sequenced Strains for Exploring Actinobacteria Biosynthetic Diversity.</title>
        <authorList>
            <person name="Kalkreuter E."/>
            <person name="Kautsar S.A."/>
            <person name="Yang D."/>
            <person name="Bader C.D."/>
            <person name="Teijaro C.N."/>
            <person name="Fluegel L."/>
            <person name="Davis C.M."/>
            <person name="Simpson J.R."/>
            <person name="Lauterbach L."/>
            <person name="Steele A.D."/>
            <person name="Gui C."/>
            <person name="Meng S."/>
            <person name="Li G."/>
            <person name="Viehrig K."/>
            <person name="Ye F."/>
            <person name="Su P."/>
            <person name="Kiefer A.F."/>
            <person name="Nichols A."/>
            <person name="Cepeda A.J."/>
            <person name="Yan W."/>
            <person name="Fan B."/>
            <person name="Jiang Y."/>
            <person name="Adhikari A."/>
            <person name="Zheng C.-J."/>
            <person name="Schuster L."/>
            <person name="Cowan T.M."/>
            <person name="Smanski M.J."/>
            <person name="Chevrette M.G."/>
            <person name="De Carvalho L.P.S."/>
            <person name="Shen B."/>
        </authorList>
    </citation>
    <scope>NUCLEOTIDE SEQUENCE [LARGE SCALE GENOMIC DNA]</scope>
    <source>
        <strain evidence="3 4">NPDC033039</strain>
    </source>
</reference>
<keyword evidence="2" id="KW-1133">Transmembrane helix</keyword>
<evidence type="ECO:0000256" key="2">
    <source>
        <dbReference type="SAM" id="Phobius"/>
    </source>
</evidence>
<keyword evidence="2" id="KW-0812">Transmembrane</keyword>
<feature type="compositionally biased region" description="Basic residues" evidence="1">
    <location>
        <begin position="1"/>
        <end position="24"/>
    </location>
</feature>
<feature type="region of interest" description="Disordered" evidence="1">
    <location>
        <begin position="232"/>
        <end position="295"/>
    </location>
</feature>
<name>A0ABV2Z439_9ACTN</name>
<protein>
    <submittedName>
        <fullName evidence="3">Rhomboid-like protein</fullName>
    </submittedName>
</protein>
<sequence length="295" mass="31436">MCARFKRAARRISRPARPRHRTRRPPTGTTAPGGGPARRLWAYLRRAPGTFLWLTILLVTSVIMHRFSPDVLTGFLQQRSTNIHNLLHSPARVLLTSALWLDGGGWPLYFVLYNAVHVPAERWLGTRRWLTVLGTAHIGATYLSEGVLAVAIHTGAAPHTAVNTLDVGVSYALAGVAAVLTYRLTGPWRYAYALGILAFYGAPLLTGRGFTDVGHFAAALIGFACRPLTHGASGTTGRPGTTAPAADTGASTATGAPGNARGSTRRSNALRAAGPGPVTPLPHRAPGIRHARRMT</sequence>
<feature type="compositionally biased region" description="Low complexity" evidence="1">
    <location>
        <begin position="232"/>
        <end position="258"/>
    </location>
</feature>
<dbReference type="Pfam" id="PF20401">
    <property type="entry name" value="Rhomboid_2"/>
    <property type="match status" value="1"/>
</dbReference>
<proteinExistence type="predicted"/>
<keyword evidence="2" id="KW-0472">Membrane</keyword>
<dbReference type="Proteomes" id="UP001550853">
    <property type="component" value="Unassembled WGS sequence"/>
</dbReference>
<gene>
    <name evidence="3" type="ORF">AB0E61_22030</name>
</gene>
<evidence type="ECO:0000256" key="1">
    <source>
        <dbReference type="SAM" id="MobiDB-lite"/>
    </source>
</evidence>
<feature type="transmembrane region" description="Helical" evidence="2">
    <location>
        <begin position="47"/>
        <end position="67"/>
    </location>
</feature>
<dbReference type="EMBL" id="JBEZVI010000019">
    <property type="protein sequence ID" value="MEU3712761.1"/>
    <property type="molecule type" value="Genomic_DNA"/>
</dbReference>
<evidence type="ECO:0000313" key="3">
    <source>
        <dbReference type="EMBL" id="MEU3712761.1"/>
    </source>
</evidence>
<comment type="caution">
    <text evidence="3">The sequence shown here is derived from an EMBL/GenBank/DDBJ whole genome shotgun (WGS) entry which is preliminary data.</text>
</comment>
<evidence type="ECO:0000313" key="4">
    <source>
        <dbReference type="Proteomes" id="UP001550853"/>
    </source>
</evidence>
<keyword evidence="4" id="KW-1185">Reference proteome</keyword>
<organism evidence="3 4">
    <name type="scientific">Streptomyces catenulae</name>
    <dbReference type="NCBI Taxonomy" id="66875"/>
    <lineage>
        <taxon>Bacteria</taxon>
        <taxon>Bacillati</taxon>
        <taxon>Actinomycetota</taxon>
        <taxon>Actinomycetes</taxon>
        <taxon>Kitasatosporales</taxon>
        <taxon>Streptomycetaceae</taxon>
        <taxon>Streptomyces</taxon>
    </lineage>
</organism>